<gene>
    <name evidence="7" type="ORF">RZN69_01710</name>
</gene>
<dbReference type="Pfam" id="PF13802">
    <property type="entry name" value="Gal_mutarotas_2"/>
    <property type="match status" value="1"/>
</dbReference>
<dbReference type="SUPFAM" id="SSF74650">
    <property type="entry name" value="Galactose mutarotase-like"/>
    <property type="match status" value="1"/>
</dbReference>
<dbReference type="InterPro" id="IPR000322">
    <property type="entry name" value="Glyco_hydro_31_TIM"/>
</dbReference>
<evidence type="ECO:0000256" key="2">
    <source>
        <dbReference type="RuleBase" id="RU361185"/>
    </source>
</evidence>
<evidence type="ECO:0000259" key="4">
    <source>
        <dbReference type="Pfam" id="PF01055"/>
    </source>
</evidence>
<dbReference type="Gene3D" id="2.60.40.1760">
    <property type="entry name" value="glycosyl hydrolase (family 31)"/>
    <property type="match status" value="1"/>
</dbReference>
<dbReference type="GO" id="GO:0004553">
    <property type="term" value="F:hydrolase activity, hydrolyzing O-glycosyl compounds"/>
    <property type="evidence" value="ECO:0007669"/>
    <property type="project" value="InterPro"/>
</dbReference>
<dbReference type="Gene3D" id="2.60.120.260">
    <property type="entry name" value="Galactose-binding domain-like"/>
    <property type="match status" value="1"/>
</dbReference>
<feature type="domain" description="Glycosyl hydrolase family 31 C-terminal" evidence="6">
    <location>
        <begin position="483"/>
        <end position="562"/>
    </location>
</feature>
<dbReference type="RefSeq" id="WP_317834271.1">
    <property type="nucleotide sequence ID" value="NZ_CP136920.1"/>
</dbReference>
<evidence type="ECO:0000313" key="8">
    <source>
        <dbReference type="Proteomes" id="UP001304300"/>
    </source>
</evidence>
<sequence length="842" mass="94427">MSYYWNTFLLVVASSAFLGEALAQDMVRGVAGNPKHPYPVVRDVSPQQLDKVVTVLPGLNYELNDDSAELVFPINADESFYGMGERFDAWNLRGQQIKVWLRDRIQGGLASSYFAAPFFISSEGYGVFVNCSGAVDFDFGKTTADELRVSIPEGGIDLYVFKGTPAEIVSQYTSVIGRPQAVPDWVWGLWISRNSYLSAAEIDRMLDRLDTESIPVSAVVLEAWAESLQSFTFETDRYPEPKRWIESLHARDVAALLWITPSIWTSAATYPEAKELDFIVKDEDGNEVILDWLEGGRKINFDKPEARVWWTDLQRDLVAMGIDGFKTDGGERNPDPFFHNLQPYYYQKASLDAFEGSGRPGVTFARSASASCAGLSCFWAGDQNATWQSLEQLMKAGLSAALSGFSYYSHDIGAYIGEPDKELYVRWFQIGAFSPIMQWHGIGPREPWLLDDETLDIARYYSQMRERMRPYLKKTARQAHESGQPMWRPMLWAYPDDAEAYGIFDQFMLGNDLIVAPLIGPGESRSVYLPEGEWLDLFKVKVVKGPTRIDYNASLWEIPVFVPIEKAKKWLTIRGAIPKPQETGFVAKPVAPLGAFGVVQDVRYLDGQRGSLFWELENTTDATRSLYLEAQAASEVKVHPEHKMKFTLEPGERKRAAFYFDFPETFAGDSQVVTTQAIMNGQEIASFTQRFVMPVKWEVAGPFRGNVGTPDKSVVASDLNAKWVAYPEDKISPEGVVSFDEALHANKVGSYYAKTEIESDSLQSVSLSFGNGDSITIWINGEEVFDHTGYGNLYADTFSADALLKPGKNDILIRVTRNIGEPTFQFRIERNPGQLASNELGK</sequence>
<dbReference type="InterPro" id="IPR013780">
    <property type="entry name" value="Glyco_hydro_b"/>
</dbReference>
<dbReference type="GO" id="GO:0030246">
    <property type="term" value="F:carbohydrate binding"/>
    <property type="evidence" value="ECO:0007669"/>
    <property type="project" value="InterPro"/>
</dbReference>
<dbReference type="PANTHER" id="PTHR43863:SF2">
    <property type="entry name" value="MALTASE-GLUCOAMYLASE"/>
    <property type="match status" value="1"/>
</dbReference>
<keyword evidence="8" id="KW-1185">Reference proteome</keyword>
<evidence type="ECO:0000256" key="1">
    <source>
        <dbReference type="ARBA" id="ARBA00007806"/>
    </source>
</evidence>
<feature type="domain" description="Glycoside hydrolase family 31 TIM barrel" evidence="4">
    <location>
        <begin position="179"/>
        <end position="472"/>
    </location>
</feature>
<protein>
    <submittedName>
        <fullName evidence="7">Glycoside hydrolase family 31 protein</fullName>
    </submittedName>
</protein>
<organism evidence="7 8">
    <name type="scientific">Rubellicoccus peritrichatus</name>
    <dbReference type="NCBI Taxonomy" id="3080537"/>
    <lineage>
        <taxon>Bacteria</taxon>
        <taxon>Pseudomonadati</taxon>
        <taxon>Verrucomicrobiota</taxon>
        <taxon>Opitutia</taxon>
        <taxon>Puniceicoccales</taxon>
        <taxon>Cerasicoccaceae</taxon>
        <taxon>Rubellicoccus</taxon>
    </lineage>
</organism>
<dbReference type="Gene3D" id="3.20.20.80">
    <property type="entry name" value="Glycosidases"/>
    <property type="match status" value="1"/>
</dbReference>
<proteinExistence type="inferred from homology"/>
<dbReference type="Pfam" id="PF01055">
    <property type="entry name" value="Glyco_hydro_31_2nd"/>
    <property type="match status" value="1"/>
</dbReference>
<dbReference type="InterPro" id="IPR011013">
    <property type="entry name" value="Gal_mutarotase_sf_dom"/>
</dbReference>
<dbReference type="Pfam" id="PF21365">
    <property type="entry name" value="Glyco_hydro_31_3rd"/>
    <property type="match status" value="1"/>
</dbReference>
<keyword evidence="3" id="KW-0732">Signal</keyword>
<dbReference type="InterPro" id="IPR051816">
    <property type="entry name" value="Glycosyl_Hydrolase_31"/>
</dbReference>
<keyword evidence="2" id="KW-0326">Glycosidase</keyword>
<comment type="similarity">
    <text evidence="1 2">Belongs to the glycosyl hydrolase 31 family.</text>
</comment>
<dbReference type="SUPFAM" id="SSF49785">
    <property type="entry name" value="Galactose-binding domain-like"/>
    <property type="match status" value="1"/>
</dbReference>
<evidence type="ECO:0000259" key="5">
    <source>
        <dbReference type="Pfam" id="PF13802"/>
    </source>
</evidence>
<accession>A0AAQ3LAP7</accession>
<dbReference type="SUPFAM" id="SSF51011">
    <property type="entry name" value="Glycosyl hydrolase domain"/>
    <property type="match status" value="1"/>
</dbReference>
<dbReference type="InterPro" id="IPR008979">
    <property type="entry name" value="Galactose-bd-like_sf"/>
</dbReference>
<dbReference type="InterPro" id="IPR017853">
    <property type="entry name" value="GH"/>
</dbReference>
<dbReference type="Proteomes" id="UP001304300">
    <property type="component" value="Chromosome"/>
</dbReference>
<dbReference type="InterPro" id="IPR048395">
    <property type="entry name" value="Glyco_hydro_31_C"/>
</dbReference>
<evidence type="ECO:0000259" key="6">
    <source>
        <dbReference type="Pfam" id="PF21365"/>
    </source>
</evidence>
<evidence type="ECO:0000313" key="7">
    <source>
        <dbReference type="EMBL" id="WOO41787.1"/>
    </source>
</evidence>
<dbReference type="GO" id="GO:0005975">
    <property type="term" value="P:carbohydrate metabolic process"/>
    <property type="evidence" value="ECO:0007669"/>
    <property type="project" value="InterPro"/>
</dbReference>
<feature type="chain" id="PRO_5042976083" evidence="3">
    <location>
        <begin position="24"/>
        <end position="842"/>
    </location>
</feature>
<feature type="domain" description="Glycoside hydrolase family 31 N-terminal" evidence="5">
    <location>
        <begin position="64"/>
        <end position="138"/>
    </location>
</feature>
<evidence type="ECO:0000256" key="3">
    <source>
        <dbReference type="SAM" id="SignalP"/>
    </source>
</evidence>
<dbReference type="InterPro" id="IPR025887">
    <property type="entry name" value="Glyco_hydro_31_N_dom"/>
</dbReference>
<keyword evidence="2 7" id="KW-0378">Hydrolase</keyword>
<dbReference type="AlphaFoldDB" id="A0AAQ3LAP7"/>
<feature type="signal peptide" evidence="3">
    <location>
        <begin position="1"/>
        <end position="23"/>
    </location>
</feature>
<dbReference type="PANTHER" id="PTHR43863">
    <property type="entry name" value="HYDROLASE, PUTATIVE (AFU_ORTHOLOGUE AFUA_1G03140)-RELATED"/>
    <property type="match status" value="1"/>
</dbReference>
<dbReference type="CDD" id="cd14752">
    <property type="entry name" value="GH31_N"/>
    <property type="match status" value="1"/>
</dbReference>
<dbReference type="Gene3D" id="2.60.40.1180">
    <property type="entry name" value="Golgi alpha-mannosidase II"/>
    <property type="match status" value="1"/>
</dbReference>
<reference evidence="7 8" key="1">
    <citation type="submission" date="2023-10" db="EMBL/GenBank/DDBJ databases">
        <title>Rubellicoccus peritrichatus gen. nov., sp. nov., isolated from an algae of coral reef tank.</title>
        <authorList>
            <person name="Luo J."/>
        </authorList>
    </citation>
    <scope>NUCLEOTIDE SEQUENCE [LARGE SCALE GENOMIC DNA]</scope>
    <source>
        <strain evidence="7 8">CR14</strain>
    </source>
</reference>
<dbReference type="KEGG" id="puo:RZN69_01710"/>
<dbReference type="SUPFAM" id="SSF51445">
    <property type="entry name" value="(Trans)glycosidases"/>
    <property type="match status" value="1"/>
</dbReference>
<name>A0AAQ3LAP7_9BACT</name>
<dbReference type="EMBL" id="CP136920">
    <property type="protein sequence ID" value="WOO41787.1"/>
    <property type="molecule type" value="Genomic_DNA"/>
</dbReference>